<reference evidence="11" key="1">
    <citation type="submission" date="2022-07" db="EMBL/GenBank/DDBJ databases">
        <authorList>
            <person name="Trinca V."/>
            <person name="Uliana J.V.C."/>
            <person name="Torres T.T."/>
            <person name="Ward R.J."/>
            <person name="Monesi N."/>
        </authorList>
    </citation>
    <scope>NUCLEOTIDE SEQUENCE</scope>
    <source>
        <strain evidence="11">HSMRA1968</strain>
        <tissue evidence="11">Whole embryos</tissue>
    </source>
</reference>
<evidence type="ECO:0000256" key="2">
    <source>
        <dbReference type="ARBA" id="ARBA00022553"/>
    </source>
</evidence>
<gene>
    <name evidence="11" type="primary">RPS6KA5_4</name>
    <name evidence="11" type="ORF">Bhyg_08347</name>
</gene>
<dbReference type="PANTHER" id="PTHR24351">
    <property type="entry name" value="RIBOSOMAL PROTEIN S6 KINASE"/>
    <property type="match status" value="1"/>
</dbReference>
<feature type="compositionally biased region" description="Basic and acidic residues" evidence="8">
    <location>
        <begin position="840"/>
        <end position="864"/>
    </location>
</feature>
<dbReference type="Gene3D" id="1.10.510.10">
    <property type="entry name" value="Transferase(Phosphotransferase) domain 1"/>
    <property type="match status" value="2"/>
</dbReference>
<keyword evidence="1" id="KW-0723">Serine/threonine-protein kinase</keyword>
<feature type="domain" description="Protein kinase" evidence="9">
    <location>
        <begin position="60"/>
        <end position="326"/>
    </location>
</feature>
<evidence type="ECO:0000256" key="5">
    <source>
        <dbReference type="ARBA" id="ARBA00022777"/>
    </source>
</evidence>
<name>A0A9Q0N5S9_9DIPT</name>
<dbReference type="Pfam" id="PF00433">
    <property type="entry name" value="Pkinase_C"/>
    <property type="match status" value="1"/>
</dbReference>
<feature type="binding site" evidence="7">
    <location>
        <position position="483"/>
    </location>
    <ligand>
        <name>ATP</name>
        <dbReference type="ChEBI" id="CHEBI:30616"/>
    </ligand>
</feature>
<dbReference type="EMBL" id="WJQU01000002">
    <property type="protein sequence ID" value="KAJ6643386.1"/>
    <property type="molecule type" value="Genomic_DNA"/>
</dbReference>
<dbReference type="AlphaFoldDB" id="A0A9Q0N5S9"/>
<evidence type="ECO:0000259" key="9">
    <source>
        <dbReference type="PROSITE" id="PS50011"/>
    </source>
</evidence>
<evidence type="ECO:0000256" key="7">
    <source>
        <dbReference type="PROSITE-ProRule" id="PRU10141"/>
    </source>
</evidence>
<dbReference type="Pfam" id="PF00069">
    <property type="entry name" value="Pkinase"/>
    <property type="match status" value="2"/>
</dbReference>
<feature type="domain" description="Protein kinase" evidence="9">
    <location>
        <begin position="454"/>
        <end position="682"/>
    </location>
</feature>
<dbReference type="Proteomes" id="UP001151699">
    <property type="component" value="Chromosome B"/>
</dbReference>
<comment type="caution">
    <text evidence="11">The sequence shown here is derived from an EMBL/GenBank/DDBJ whole genome shotgun (WGS) entry which is preliminary data.</text>
</comment>
<feature type="compositionally biased region" description="Basic and acidic residues" evidence="8">
    <location>
        <begin position="806"/>
        <end position="822"/>
    </location>
</feature>
<feature type="domain" description="AGC-kinase C-terminal" evidence="10">
    <location>
        <begin position="327"/>
        <end position="414"/>
    </location>
</feature>
<evidence type="ECO:0000313" key="11">
    <source>
        <dbReference type="EMBL" id="KAJ6643386.1"/>
    </source>
</evidence>
<dbReference type="InterPro" id="IPR017441">
    <property type="entry name" value="Protein_kinase_ATP_BS"/>
</dbReference>
<dbReference type="SMART" id="SM00133">
    <property type="entry name" value="S_TK_X"/>
    <property type="match status" value="1"/>
</dbReference>
<keyword evidence="3" id="KW-0808">Transferase</keyword>
<feature type="region of interest" description="Disordered" evidence="8">
    <location>
        <begin position="772"/>
        <end position="894"/>
    </location>
</feature>
<evidence type="ECO:0000256" key="6">
    <source>
        <dbReference type="ARBA" id="ARBA00022840"/>
    </source>
</evidence>
<keyword evidence="4 7" id="KW-0547">Nucleotide-binding</keyword>
<keyword evidence="5 11" id="KW-0418">Kinase</keyword>
<keyword evidence="2" id="KW-0597">Phosphoprotein</keyword>
<feature type="binding site" evidence="7">
    <location>
        <position position="92"/>
    </location>
    <ligand>
        <name>ATP</name>
        <dbReference type="ChEBI" id="CHEBI:30616"/>
    </ligand>
</feature>
<dbReference type="PROSITE" id="PS50011">
    <property type="entry name" value="PROTEIN_KINASE_DOM"/>
    <property type="match status" value="2"/>
</dbReference>
<evidence type="ECO:0000256" key="3">
    <source>
        <dbReference type="ARBA" id="ARBA00022679"/>
    </source>
</evidence>
<dbReference type="InterPro" id="IPR008271">
    <property type="entry name" value="Ser/Thr_kinase_AS"/>
</dbReference>
<sequence length="919" mass="105344">MNRYTEDWSVDDEDNEGEDHEVVEVLTDSETEPDLLDDDIEISVDESEYIDECPVNITHFDIKKILGSGAYGRVFLVKKNRGIDANGVYALKVINKEEIVKTKKTITHMKAERKVLELLRDCPYISKLYYAFQTDEKLFLVMEYLHGGELFTAVQKGPMDEELVRFYVAEVVVALEYIHKHNIVYRDIKLENLMIDKEGHINLVDFGLCKKLSPKGRTKSFCGTAEYMAPEIVLHLRYNTAVDWWSLGVLTVELLTTSSPFGANDSSENSDLIIRERIKNDSPNIPLDISPEMEDFILKLLTKDPAQRLGGGSIDSVQDVKNHPLFVGIDWKKVERKELKPPNNPPLIKNPFDTQNFSEDFTSLDPVYEPSSVPPNSFLTFKGLFIDNNYLNYLLQSKRSGYSYVAPELMENNCRLIDTKLDDPALLTFSNSGSESEVELKCDADAPFEAKYRLASDTPIGTGETSVCMQCFRLSDNASYAVKLYNKDKNCDDELNFLRKAALQKTSHIVRLIEVIRDSKYTYLIMELLDGIDILQYFSENSFQPEYVYNAFNALKKSVKSVHALGYTHGRICFQNFYFDRNSLDFRLIGLNNVKPVSNEQDKLIDFWSFGVCVYTVMCGHSPFDLLDNDLSQKIRENDFDTSSKQWCSLDKKLKSFIDQLICISKPTCTATGLKTVTRTKIEAITYSKKLVTQNEEIIALGVAVKLLHVKNDKKDDMNGMANGYHLVRSFKQEKIEPMNQIVDNIETQKLPNRRARANIVEWNGPNKSWKRRLEVENVPNNNNKRPKTKAVEPSAEQDSTGGGLRKKEQCNDTEAPTKIEEMVEGNAELPARKRRIKQPKNETIEPVRRGRPRKDARNAEATKKVPKKAGKVSQTEPSNSSKSTRDKQSVDYPRFLFEWQKKETKEPYYCFIRYDYKK</sequence>
<dbReference type="InterPro" id="IPR000719">
    <property type="entry name" value="Prot_kinase_dom"/>
</dbReference>
<dbReference type="PROSITE" id="PS00107">
    <property type="entry name" value="PROTEIN_KINASE_ATP"/>
    <property type="match status" value="2"/>
</dbReference>
<keyword evidence="12" id="KW-1185">Reference proteome</keyword>
<dbReference type="PROSITE" id="PS00108">
    <property type="entry name" value="PROTEIN_KINASE_ST"/>
    <property type="match status" value="1"/>
</dbReference>
<evidence type="ECO:0000256" key="1">
    <source>
        <dbReference type="ARBA" id="ARBA00022527"/>
    </source>
</evidence>
<evidence type="ECO:0000256" key="8">
    <source>
        <dbReference type="SAM" id="MobiDB-lite"/>
    </source>
</evidence>
<dbReference type="OrthoDB" id="10501299at2759"/>
<accession>A0A9Q0N5S9</accession>
<dbReference type="FunFam" id="1.10.510.10:FF:000210">
    <property type="entry name" value="Non-specific serine/threonine protein kinase"/>
    <property type="match status" value="1"/>
</dbReference>
<dbReference type="PROSITE" id="PS51285">
    <property type="entry name" value="AGC_KINASE_CTER"/>
    <property type="match status" value="1"/>
</dbReference>
<organism evidence="11 12">
    <name type="scientific">Pseudolycoriella hygida</name>
    <dbReference type="NCBI Taxonomy" id="35572"/>
    <lineage>
        <taxon>Eukaryota</taxon>
        <taxon>Metazoa</taxon>
        <taxon>Ecdysozoa</taxon>
        <taxon>Arthropoda</taxon>
        <taxon>Hexapoda</taxon>
        <taxon>Insecta</taxon>
        <taxon>Pterygota</taxon>
        <taxon>Neoptera</taxon>
        <taxon>Endopterygota</taxon>
        <taxon>Diptera</taxon>
        <taxon>Nematocera</taxon>
        <taxon>Sciaroidea</taxon>
        <taxon>Sciaridae</taxon>
        <taxon>Pseudolycoriella</taxon>
    </lineage>
</organism>
<feature type="compositionally biased region" description="Polar residues" evidence="8">
    <location>
        <begin position="873"/>
        <end position="883"/>
    </location>
</feature>
<dbReference type="SUPFAM" id="SSF56112">
    <property type="entry name" value="Protein kinase-like (PK-like)"/>
    <property type="match status" value="2"/>
</dbReference>
<dbReference type="Gene3D" id="3.30.200.20">
    <property type="entry name" value="Phosphorylase Kinase, domain 1"/>
    <property type="match status" value="2"/>
</dbReference>
<dbReference type="SMART" id="SM00220">
    <property type="entry name" value="S_TKc"/>
    <property type="match status" value="1"/>
</dbReference>
<evidence type="ECO:0000313" key="12">
    <source>
        <dbReference type="Proteomes" id="UP001151699"/>
    </source>
</evidence>
<protein>
    <submittedName>
        <fullName evidence="11">Ribosomal protein S6 kinase alpha-5</fullName>
    </submittedName>
</protein>
<evidence type="ECO:0000259" key="10">
    <source>
        <dbReference type="PROSITE" id="PS51285"/>
    </source>
</evidence>
<keyword evidence="6 7" id="KW-0067">ATP-binding</keyword>
<dbReference type="GO" id="GO:0005524">
    <property type="term" value="F:ATP binding"/>
    <property type="evidence" value="ECO:0007669"/>
    <property type="project" value="UniProtKB-UniRule"/>
</dbReference>
<evidence type="ECO:0000256" key="4">
    <source>
        <dbReference type="ARBA" id="ARBA00022741"/>
    </source>
</evidence>
<dbReference type="InterPro" id="IPR017892">
    <property type="entry name" value="Pkinase_C"/>
</dbReference>
<dbReference type="GO" id="GO:0004674">
    <property type="term" value="F:protein serine/threonine kinase activity"/>
    <property type="evidence" value="ECO:0007669"/>
    <property type="project" value="UniProtKB-KW"/>
</dbReference>
<dbReference type="InterPro" id="IPR000961">
    <property type="entry name" value="AGC-kinase_C"/>
</dbReference>
<proteinExistence type="predicted"/>
<dbReference type="InterPro" id="IPR011009">
    <property type="entry name" value="Kinase-like_dom_sf"/>
</dbReference>